<feature type="region of interest" description="Disordered" evidence="4">
    <location>
        <begin position="521"/>
        <end position="547"/>
    </location>
</feature>
<dbReference type="PANTHER" id="PTHR15245">
    <property type="entry name" value="SYMPLEKIN-RELATED"/>
    <property type="match status" value="1"/>
</dbReference>
<evidence type="ECO:0000256" key="2">
    <source>
        <dbReference type="ARBA" id="ARBA00022664"/>
    </source>
</evidence>
<feature type="region of interest" description="Disordered" evidence="4">
    <location>
        <begin position="251"/>
        <end position="313"/>
    </location>
</feature>
<organism evidence="7">
    <name type="scientific">Lichtheimia ramosa</name>
    <dbReference type="NCBI Taxonomy" id="688394"/>
    <lineage>
        <taxon>Eukaryota</taxon>
        <taxon>Fungi</taxon>
        <taxon>Fungi incertae sedis</taxon>
        <taxon>Mucoromycota</taxon>
        <taxon>Mucoromycotina</taxon>
        <taxon>Mucoromycetes</taxon>
        <taxon>Mucorales</taxon>
        <taxon>Lichtheimiaceae</taxon>
        <taxon>Lichtheimia</taxon>
    </lineage>
</organism>
<keyword evidence="3" id="KW-0539">Nucleus</keyword>
<name>A0A077WZF7_9FUNG</name>
<reference evidence="7" key="1">
    <citation type="journal article" date="2014" name="Genome Announc.">
        <title>De novo whole-genome sequence and genome annotation of Lichtheimia ramosa.</title>
        <authorList>
            <person name="Linde J."/>
            <person name="Schwartze V."/>
            <person name="Binder U."/>
            <person name="Lass-Florl C."/>
            <person name="Voigt K."/>
            <person name="Horn F."/>
        </authorList>
    </citation>
    <scope>NUCLEOTIDE SEQUENCE</scope>
    <source>
        <strain evidence="7">JMRC FSU:6197</strain>
    </source>
</reference>
<evidence type="ECO:0000256" key="3">
    <source>
        <dbReference type="ARBA" id="ARBA00023242"/>
    </source>
</evidence>
<dbReference type="Pfam" id="PF11935">
    <property type="entry name" value="SYMPK_PTA1_N"/>
    <property type="match status" value="1"/>
</dbReference>
<feature type="compositionally biased region" description="Basic and acidic residues" evidence="4">
    <location>
        <begin position="257"/>
        <end position="269"/>
    </location>
</feature>
<feature type="compositionally biased region" description="Basic and acidic residues" evidence="4">
    <location>
        <begin position="724"/>
        <end position="734"/>
    </location>
</feature>
<evidence type="ECO:0000256" key="4">
    <source>
        <dbReference type="SAM" id="MobiDB-lite"/>
    </source>
</evidence>
<evidence type="ECO:0000256" key="1">
    <source>
        <dbReference type="ARBA" id="ARBA00004123"/>
    </source>
</evidence>
<dbReference type="Pfam" id="PF12295">
    <property type="entry name" value="Symplekin_C"/>
    <property type="match status" value="1"/>
</dbReference>
<dbReference type="InterPro" id="IPR016024">
    <property type="entry name" value="ARM-type_fold"/>
</dbReference>
<comment type="subcellular location">
    <subcellularLocation>
        <location evidence="1">Nucleus</location>
    </subcellularLocation>
</comment>
<feature type="region of interest" description="Disordered" evidence="4">
    <location>
        <begin position="355"/>
        <end position="389"/>
    </location>
</feature>
<feature type="compositionally biased region" description="Pro residues" evidence="4">
    <location>
        <begin position="301"/>
        <end position="312"/>
    </location>
</feature>
<feature type="region of interest" description="Disordered" evidence="4">
    <location>
        <begin position="724"/>
        <end position="758"/>
    </location>
</feature>
<dbReference type="InterPro" id="IPR011989">
    <property type="entry name" value="ARM-like"/>
</dbReference>
<dbReference type="GO" id="GO:0005847">
    <property type="term" value="C:mRNA cleavage and polyadenylation specificity factor complex"/>
    <property type="evidence" value="ECO:0007669"/>
    <property type="project" value="TreeGrafter"/>
</dbReference>
<dbReference type="Gene3D" id="1.25.10.10">
    <property type="entry name" value="Leucine-rich Repeat Variant"/>
    <property type="match status" value="1"/>
</dbReference>
<evidence type="ECO:0000313" key="7">
    <source>
        <dbReference type="EMBL" id="CDS12589.1"/>
    </source>
</evidence>
<protein>
    <recommendedName>
        <fullName evidence="8">Symplekin</fullName>
    </recommendedName>
</protein>
<accession>A0A077WZF7</accession>
<gene>
    <name evidence="7" type="ORF">LRAMOSA04775</name>
</gene>
<feature type="compositionally biased region" description="Low complexity" evidence="4">
    <location>
        <begin position="355"/>
        <end position="367"/>
    </location>
</feature>
<feature type="domain" description="Symplekin C-terminal" evidence="6">
    <location>
        <begin position="864"/>
        <end position="1045"/>
    </location>
</feature>
<dbReference type="GO" id="GO:0006397">
    <property type="term" value="P:mRNA processing"/>
    <property type="evidence" value="ECO:0007669"/>
    <property type="project" value="UniProtKB-KW"/>
</dbReference>
<dbReference type="InterPro" id="IPR021850">
    <property type="entry name" value="Symplekin/Pta1"/>
</dbReference>
<dbReference type="EMBL" id="LK023368">
    <property type="protein sequence ID" value="CDS12589.1"/>
    <property type="molecule type" value="Genomic_DNA"/>
</dbReference>
<dbReference type="SUPFAM" id="SSF48371">
    <property type="entry name" value="ARM repeat"/>
    <property type="match status" value="1"/>
</dbReference>
<dbReference type="OrthoDB" id="331600at2759"/>
<evidence type="ECO:0000259" key="6">
    <source>
        <dbReference type="Pfam" id="PF12295"/>
    </source>
</evidence>
<dbReference type="InterPro" id="IPR032460">
    <property type="entry name" value="Symplekin/Pta1_N"/>
</dbReference>
<evidence type="ECO:0000259" key="5">
    <source>
        <dbReference type="Pfam" id="PF11935"/>
    </source>
</evidence>
<proteinExistence type="predicted"/>
<feature type="compositionally biased region" description="Low complexity" evidence="4">
    <location>
        <begin position="527"/>
        <end position="538"/>
    </location>
</feature>
<keyword evidence="2" id="KW-0507">mRNA processing</keyword>
<sequence>MDLDAAAVQLQEFNQDTLVHPQGAQSYVTNQFLSSLMDLIHAYTGKSTEVQVYKEAYRAFALLVPHVFNTVCQNEAETRMWQTATDLSNAVEHSAQHHQDLGVRIAALKCIQMLVLLLSKSDRNSLKDPSLTLVRPQHRVLDAQQLEDRGQSLLHTMLNLLQKPDETNTIISATINCLVPIVRKRPQFYRQILDVMVKCSNSPPANMSTVQKRSVNKVVKIALTTLIRSDQLPQYKSEMVQMFASIGGNPAIFQNRQSRERREGSEETRRGKRSLPSSSMDQGAEKRSKLAHASSSRVETPPAPRNTIPPLPNFDVTSIPLPIVIEICITALQSVTEETIQERINMLPPTGILGGSTTLTASSSSTIPPAPSSGPDFHQFQPKPEPVQPTQPMDTTEIDMKPVPPMANDQNVFDSKITTRSRVPLASVQERATQSLKMKPYELSAPSALGPNEQMELMKMSVQRIFDAEYQLQSKQPDTATTAEDTMSSTARRPLLAWNQSAKSTWLLLVAKLLARGINNKYPGRPSDNNDAQASSSSTEDTKMEPVEGLDTTELKTMLVDFIAADLPTRYEIGLAWLNEEFLCDTECKRHDANYEPAYFKWLHLLLTKGIPTLEGKDKTLTKLLLDAPAINTEAIDLIRQHMTNEPSRFVSCVSTLRDLVANRPPVRDMCLDVLLEFCTNPDVKMRSTGIVVVKKWVPDHPTIAPKVEAYAIKALDTLTGEPPAKKVEEKMDVDPPVENGQQDTEEEKKEQVEEPAEWSEQDVVRHAELFFALCAKKNDLLDELFNVYIQSTDHVQRLIRQHIYNLIKSIGMHSPKLLDVIRNFPSGGETLVIRILVTLCDTVQPSPELVSAVKSAYQERNLDAKFLIPIVSGLSKDDLRHSLPKIVELLNNTDGQRKVVKKVFSRIVTSSATSPAAMNPTELLLALHEMEENVPLPKAVEAINVCFTMPDVFEAKYVSNALRYLIDQPKIPILLMVTMIRTVSVYKNLVQFVLNLLEKLIKKRVWTYPKLWDGFVKCTERTLPDSVKTVATLPKDQLKDILERVPSIQAPLREYAEKNQLVQVLVLMNEMGLIEEEQ</sequence>
<dbReference type="PANTHER" id="PTHR15245:SF20">
    <property type="entry name" value="SYMPLEKIN"/>
    <property type="match status" value="1"/>
</dbReference>
<dbReference type="AlphaFoldDB" id="A0A077WZF7"/>
<dbReference type="InterPro" id="IPR022075">
    <property type="entry name" value="Symplekin_C"/>
</dbReference>
<feature type="domain" description="Symplekin/Pta1 N-terminal" evidence="5">
    <location>
        <begin position="50"/>
        <end position="250"/>
    </location>
</feature>
<evidence type="ECO:0008006" key="8">
    <source>
        <dbReference type="Google" id="ProtNLM"/>
    </source>
</evidence>